<name>A0ABC8JMP9_ERUVS</name>
<evidence type="ECO:0000313" key="2">
    <source>
        <dbReference type="EMBL" id="CAH8334064.1"/>
    </source>
</evidence>
<comment type="caution">
    <text evidence="2">The sequence shown here is derived from an EMBL/GenBank/DDBJ whole genome shotgun (WGS) entry which is preliminary data.</text>
</comment>
<reference evidence="2 3" key="1">
    <citation type="submission" date="2022-03" db="EMBL/GenBank/DDBJ databases">
        <authorList>
            <person name="Macdonald S."/>
            <person name="Ahmed S."/>
            <person name="Newling K."/>
        </authorList>
    </citation>
    <scope>NUCLEOTIDE SEQUENCE [LARGE SCALE GENOMIC DNA]</scope>
</reference>
<keyword evidence="1" id="KW-0472">Membrane</keyword>
<evidence type="ECO:0000256" key="1">
    <source>
        <dbReference type="SAM" id="Phobius"/>
    </source>
</evidence>
<keyword evidence="3" id="KW-1185">Reference proteome</keyword>
<keyword evidence="1" id="KW-1133">Transmembrane helix</keyword>
<keyword evidence="1" id="KW-0812">Transmembrane</keyword>
<feature type="transmembrane region" description="Helical" evidence="1">
    <location>
        <begin position="55"/>
        <end position="81"/>
    </location>
</feature>
<evidence type="ECO:0000313" key="3">
    <source>
        <dbReference type="Proteomes" id="UP001642260"/>
    </source>
</evidence>
<proteinExistence type="predicted"/>
<accession>A0ABC8JMP9</accession>
<dbReference type="AlphaFoldDB" id="A0ABC8JMP9"/>
<protein>
    <submittedName>
        <fullName evidence="2">Uncharacterized protein</fullName>
    </submittedName>
</protein>
<gene>
    <name evidence="2" type="ORF">ERUC_LOCUS13018</name>
</gene>
<sequence length="116" mass="13652">MSEREGETGVKMGCEMVRILGFPFTHIREWPCYSAKCVEERVFMLLGQSQFRVSLPIYVICFIKLYFSISFLEFASFLVYIGQIACQAKKYNRYDNRRVLKTESYLVSLSQTMEQK</sequence>
<dbReference type="EMBL" id="CAKOAT010123710">
    <property type="protein sequence ID" value="CAH8334064.1"/>
    <property type="molecule type" value="Genomic_DNA"/>
</dbReference>
<dbReference type="Proteomes" id="UP001642260">
    <property type="component" value="Unassembled WGS sequence"/>
</dbReference>
<organism evidence="2 3">
    <name type="scientific">Eruca vesicaria subsp. sativa</name>
    <name type="common">Garden rocket</name>
    <name type="synonym">Eruca sativa</name>
    <dbReference type="NCBI Taxonomy" id="29727"/>
    <lineage>
        <taxon>Eukaryota</taxon>
        <taxon>Viridiplantae</taxon>
        <taxon>Streptophyta</taxon>
        <taxon>Embryophyta</taxon>
        <taxon>Tracheophyta</taxon>
        <taxon>Spermatophyta</taxon>
        <taxon>Magnoliopsida</taxon>
        <taxon>eudicotyledons</taxon>
        <taxon>Gunneridae</taxon>
        <taxon>Pentapetalae</taxon>
        <taxon>rosids</taxon>
        <taxon>malvids</taxon>
        <taxon>Brassicales</taxon>
        <taxon>Brassicaceae</taxon>
        <taxon>Brassiceae</taxon>
        <taxon>Eruca</taxon>
    </lineage>
</organism>